<dbReference type="InterPro" id="IPR036679">
    <property type="entry name" value="FlgN-like_sf"/>
</dbReference>
<evidence type="ECO:0000256" key="1">
    <source>
        <dbReference type="ARBA" id="ARBA00022795"/>
    </source>
</evidence>
<keyword evidence="2" id="KW-0966">Cell projection</keyword>
<name>A0A839K3J7_9FIRM</name>
<dbReference type="SUPFAM" id="SSF140566">
    <property type="entry name" value="FlgN-like"/>
    <property type="match status" value="1"/>
</dbReference>
<keyword evidence="2" id="KW-0969">Cilium</keyword>
<accession>A0A839K3J7</accession>
<dbReference type="Proteomes" id="UP000574276">
    <property type="component" value="Unassembled WGS sequence"/>
</dbReference>
<organism evidence="2 3">
    <name type="scientific">Variimorphobacter saccharofermentans</name>
    <dbReference type="NCBI Taxonomy" id="2755051"/>
    <lineage>
        <taxon>Bacteria</taxon>
        <taxon>Bacillati</taxon>
        <taxon>Bacillota</taxon>
        <taxon>Clostridia</taxon>
        <taxon>Lachnospirales</taxon>
        <taxon>Lachnospiraceae</taxon>
        <taxon>Variimorphobacter</taxon>
    </lineage>
</organism>
<comment type="caution">
    <text evidence="2">The sequence shown here is derived from an EMBL/GenBank/DDBJ whole genome shotgun (WGS) entry which is preliminary data.</text>
</comment>
<sequence length="165" mass="19474">MELENQTLKHTYIKLLCDALQRKYEVLQQLMRLTEKQEEIISSEAFDEDSFLDIIDQKEEQLQTLNSLDSGFTKLYESVKEELVVGKLNYSVEISCMKELITKITDLSVRLQAIEKRNKEKFEAVIASKRIEIKKLRISNQTATNYYKTMAQQHESQSYFYDKKN</sequence>
<dbReference type="AlphaFoldDB" id="A0A839K3J7"/>
<keyword evidence="2" id="KW-0282">Flagellum</keyword>
<protein>
    <submittedName>
        <fullName evidence="2">Flagellar export chaperone FlgN</fullName>
    </submittedName>
</protein>
<dbReference type="RefSeq" id="WP_228353788.1">
    <property type="nucleotide sequence ID" value="NZ_JACEGA010000001.1"/>
</dbReference>
<keyword evidence="3" id="KW-1185">Reference proteome</keyword>
<reference evidence="2 3" key="1">
    <citation type="submission" date="2020-07" db="EMBL/GenBank/DDBJ databases">
        <title>Characterization and genome sequencing of isolate MD1, a novel member within the family Lachnospiraceae.</title>
        <authorList>
            <person name="Rettenmaier R."/>
            <person name="Di Bello L."/>
            <person name="Zinser C."/>
            <person name="Scheitz K."/>
            <person name="Liebl W."/>
            <person name="Zverlov V."/>
        </authorList>
    </citation>
    <scope>NUCLEOTIDE SEQUENCE [LARGE SCALE GENOMIC DNA]</scope>
    <source>
        <strain evidence="2 3">MD1</strain>
    </source>
</reference>
<evidence type="ECO:0000313" key="2">
    <source>
        <dbReference type="EMBL" id="MBB2184196.1"/>
    </source>
</evidence>
<dbReference type="EMBL" id="JACEGA010000001">
    <property type="protein sequence ID" value="MBB2184196.1"/>
    <property type="molecule type" value="Genomic_DNA"/>
</dbReference>
<dbReference type="InterPro" id="IPR007809">
    <property type="entry name" value="FlgN-like"/>
</dbReference>
<dbReference type="GO" id="GO:0044780">
    <property type="term" value="P:bacterial-type flagellum assembly"/>
    <property type="evidence" value="ECO:0007669"/>
    <property type="project" value="InterPro"/>
</dbReference>
<gene>
    <name evidence="2" type="primary">flgN</name>
    <name evidence="2" type="ORF">H0486_15055</name>
</gene>
<dbReference type="Pfam" id="PF05130">
    <property type="entry name" value="FlgN"/>
    <property type="match status" value="1"/>
</dbReference>
<keyword evidence="1" id="KW-1005">Bacterial flagellum biogenesis</keyword>
<proteinExistence type="predicted"/>
<evidence type="ECO:0000313" key="3">
    <source>
        <dbReference type="Proteomes" id="UP000574276"/>
    </source>
</evidence>